<dbReference type="RefSeq" id="WP_073291633.1">
    <property type="nucleotide sequence ID" value="NZ_FRCP01000028.1"/>
</dbReference>
<sequence length="143" mass="17002">MINLEAPIIPWIGMGGIKLYSHISELKSLLESEKVECFLYDKFLVRYEIKGKIYMFFNLINGKLFKITTLEEYKGLLFDEIYVGQKTEEMLRVDTSFEYDEFEEVYVSDKGVFVETEPETDTVKWISVYIKELETEEFDRALW</sequence>
<proteinExistence type="predicted"/>
<dbReference type="Proteomes" id="UP000184038">
    <property type="component" value="Unassembled WGS sequence"/>
</dbReference>
<accession>A0A1M7NGB9</accession>
<protein>
    <submittedName>
        <fullName evidence="1">Uncharacterized protein</fullName>
    </submittedName>
</protein>
<gene>
    <name evidence="1" type="ORF">SAMN02746066_04478</name>
</gene>
<reference evidence="1 2" key="1">
    <citation type="submission" date="2016-11" db="EMBL/GenBank/DDBJ databases">
        <authorList>
            <person name="Jaros S."/>
            <person name="Januszkiewicz K."/>
            <person name="Wedrychowicz H."/>
        </authorList>
    </citation>
    <scope>NUCLEOTIDE SEQUENCE [LARGE SCALE GENOMIC DNA]</scope>
    <source>
        <strain evidence="1 2">DSM 15930</strain>
    </source>
</reference>
<dbReference type="EMBL" id="FRCP01000028">
    <property type="protein sequence ID" value="SHN02772.1"/>
    <property type="molecule type" value="Genomic_DNA"/>
</dbReference>
<dbReference type="OrthoDB" id="2051994at2"/>
<name>A0A1M7NGB9_9FIRM</name>
<evidence type="ECO:0000313" key="2">
    <source>
        <dbReference type="Proteomes" id="UP000184038"/>
    </source>
</evidence>
<keyword evidence="2" id="KW-1185">Reference proteome</keyword>
<organism evidence="1 2">
    <name type="scientific">Anaerosporobacter mobilis DSM 15930</name>
    <dbReference type="NCBI Taxonomy" id="1120996"/>
    <lineage>
        <taxon>Bacteria</taxon>
        <taxon>Bacillati</taxon>
        <taxon>Bacillota</taxon>
        <taxon>Clostridia</taxon>
        <taxon>Lachnospirales</taxon>
        <taxon>Lachnospiraceae</taxon>
        <taxon>Anaerosporobacter</taxon>
    </lineage>
</organism>
<evidence type="ECO:0000313" key="1">
    <source>
        <dbReference type="EMBL" id="SHN02772.1"/>
    </source>
</evidence>
<dbReference type="AlphaFoldDB" id="A0A1M7NGB9"/>